<organism evidence="1 2">
    <name type="scientific">Polaribacter ponticola</name>
    <dbReference type="NCBI Taxonomy" id="2978475"/>
    <lineage>
        <taxon>Bacteria</taxon>
        <taxon>Pseudomonadati</taxon>
        <taxon>Bacteroidota</taxon>
        <taxon>Flavobacteriia</taxon>
        <taxon>Flavobacteriales</taxon>
        <taxon>Flavobacteriaceae</taxon>
    </lineage>
</organism>
<accession>A0ABT5S8H6</accession>
<evidence type="ECO:0000313" key="1">
    <source>
        <dbReference type="EMBL" id="MDD7913890.1"/>
    </source>
</evidence>
<dbReference type="Proteomes" id="UP001151478">
    <property type="component" value="Unassembled WGS sequence"/>
</dbReference>
<gene>
    <name evidence="1" type="ORF">N5A56_005385</name>
</gene>
<protein>
    <recommendedName>
        <fullName evidence="3">PorT family protein</fullName>
    </recommendedName>
</protein>
<keyword evidence="2" id="KW-1185">Reference proteome</keyword>
<comment type="caution">
    <text evidence="1">The sequence shown here is derived from an EMBL/GenBank/DDBJ whole genome shotgun (WGS) entry which is preliminary data.</text>
</comment>
<evidence type="ECO:0000313" key="2">
    <source>
        <dbReference type="Proteomes" id="UP001151478"/>
    </source>
</evidence>
<proteinExistence type="predicted"/>
<name>A0ABT5S8H6_9FLAO</name>
<evidence type="ECO:0008006" key="3">
    <source>
        <dbReference type="Google" id="ProtNLM"/>
    </source>
</evidence>
<dbReference type="EMBL" id="JAOSLC020000003">
    <property type="protein sequence ID" value="MDD7913890.1"/>
    <property type="molecule type" value="Genomic_DNA"/>
</dbReference>
<dbReference type="RefSeq" id="WP_265724565.1">
    <property type="nucleotide sequence ID" value="NZ_JAOSLC020000003.1"/>
</dbReference>
<sequence length="133" mass="15705">MIKKLFILIVVFLATNFYSQVKNKNTFKPSKIGILVNFGTNENFIFDDSDYTYSTSTFKGQAFYKLGNWKNLNFELILQPQVQFIKHQLINEQYVLPNEEDYLEKRKEFTQLKNINLLALEFGFATKKELVKN</sequence>
<reference evidence="1" key="1">
    <citation type="submission" date="2023-02" db="EMBL/GenBank/DDBJ databases">
        <title>Polaribacter ponticola sp. nov., isolated from seawater.</title>
        <authorList>
            <person name="Baek J.H."/>
            <person name="Kim J.M."/>
            <person name="Choi D.G."/>
            <person name="Jeon C.O."/>
        </authorList>
    </citation>
    <scope>NUCLEOTIDE SEQUENCE</scope>
    <source>
        <strain evidence="1">MSW5</strain>
    </source>
</reference>